<proteinExistence type="predicted"/>
<sequence>MPAAFFSSSYLVFTTTSKPVSMRREQRSFRVLSNGMRPKIFVASFLLCILLLLLSFLQQHPKASRFLTSIGMVIRQTNEKMTLAHATSAQCI</sequence>
<dbReference type="AlphaFoldDB" id="A0A4Y7J458"/>
<name>A0A4Y7J458_PAPSO</name>
<gene>
    <name evidence="2" type="ORF">C5167_013378</name>
</gene>
<feature type="transmembrane region" description="Helical" evidence="1">
    <location>
        <begin position="41"/>
        <end position="57"/>
    </location>
</feature>
<protein>
    <submittedName>
        <fullName evidence="2">Uncharacterized protein</fullName>
    </submittedName>
</protein>
<keyword evidence="1" id="KW-0472">Membrane</keyword>
<keyword evidence="3" id="KW-1185">Reference proteome</keyword>
<evidence type="ECO:0000313" key="2">
    <source>
        <dbReference type="EMBL" id="RZC54519.1"/>
    </source>
</evidence>
<dbReference type="Proteomes" id="UP000316621">
    <property type="component" value="Chromosome 3"/>
</dbReference>
<organism evidence="2 3">
    <name type="scientific">Papaver somniferum</name>
    <name type="common">Opium poppy</name>
    <dbReference type="NCBI Taxonomy" id="3469"/>
    <lineage>
        <taxon>Eukaryota</taxon>
        <taxon>Viridiplantae</taxon>
        <taxon>Streptophyta</taxon>
        <taxon>Embryophyta</taxon>
        <taxon>Tracheophyta</taxon>
        <taxon>Spermatophyta</taxon>
        <taxon>Magnoliopsida</taxon>
        <taxon>Ranunculales</taxon>
        <taxon>Papaveraceae</taxon>
        <taxon>Papaveroideae</taxon>
        <taxon>Papaver</taxon>
    </lineage>
</organism>
<evidence type="ECO:0000313" key="3">
    <source>
        <dbReference type="Proteomes" id="UP000316621"/>
    </source>
</evidence>
<dbReference type="Gramene" id="RZC54519">
    <property type="protein sequence ID" value="RZC54519"/>
    <property type="gene ID" value="C5167_013378"/>
</dbReference>
<dbReference type="EMBL" id="CM010717">
    <property type="protein sequence ID" value="RZC54519.1"/>
    <property type="molecule type" value="Genomic_DNA"/>
</dbReference>
<reference evidence="2 3" key="1">
    <citation type="journal article" date="2018" name="Science">
        <title>The opium poppy genome and morphinan production.</title>
        <authorList>
            <person name="Guo L."/>
            <person name="Winzer T."/>
            <person name="Yang X."/>
            <person name="Li Y."/>
            <person name="Ning Z."/>
            <person name="He Z."/>
            <person name="Teodor R."/>
            <person name="Lu Y."/>
            <person name="Bowser T.A."/>
            <person name="Graham I.A."/>
            <person name="Ye K."/>
        </authorList>
    </citation>
    <scope>NUCLEOTIDE SEQUENCE [LARGE SCALE GENOMIC DNA]</scope>
    <source>
        <strain evidence="3">cv. HN1</strain>
        <tissue evidence="2">Leaves</tissue>
    </source>
</reference>
<evidence type="ECO:0000256" key="1">
    <source>
        <dbReference type="SAM" id="Phobius"/>
    </source>
</evidence>
<keyword evidence="1" id="KW-1133">Transmembrane helix</keyword>
<keyword evidence="1" id="KW-0812">Transmembrane</keyword>
<accession>A0A4Y7J458</accession>